<feature type="compositionally biased region" description="Basic and acidic residues" evidence="5">
    <location>
        <begin position="2107"/>
        <end position="2117"/>
    </location>
</feature>
<dbReference type="InterPro" id="IPR021418">
    <property type="entry name" value="THO_THOC2_C"/>
</dbReference>
<feature type="compositionally biased region" description="Basic and acidic residues" evidence="5">
    <location>
        <begin position="1706"/>
        <end position="1832"/>
    </location>
</feature>
<dbReference type="Pfam" id="PF11732">
    <property type="entry name" value="Thoc2"/>
    <property type="match status" value="1"/>
</dbReference>
<feature type="compositionally biased region" description="Polar residues" evidence="5">
    <location>
        <begin position="1547"/>
        <end position="1575"/>
    </location>
</feature>
<comment type="subcellular location">
    <subcellularLocation>
        <location evidence="1">Nucleus</location>
    </subcellularLocation>
</comment>
<feature type="compositionally biased region" description="Polar residues" evidence="5">
    <location>
        <begin position="1482"/>
        <end position="1501"/>
    </location>
</feature>
<dbReference type="OrthoDB" id="29024at2759"/>
<feature type="domain" description="THO complex subunitTHOC2 N-terminal" evidence="8">
    <location>
        <begin position="735"/>
        <end position="810"/>
    </location>
</feature>
<keyword evidence="11" id="KW-1185">Reference proteome</keyword>
<feature type="compositionally biased region" description="Low complexity" evidence="5">
    <location>
        <begin position="1466"/>
        <end position="1480"/>
    </location>
</feature>
<feature type="region of interest" description="Disordered" evidence="5">
    <location>
        <begin position="446"/>
        <end position="469"/>
    </location>
</feature>
<feature type="compositionally biased region" description="Basic and acidic residues" evidence="5">
    <location>
        <begin position="460"/>
        <end position="469"/>
    </location>
</feature>
<feature type="compositionally biased region" description="Low complexity" evidence="5">
    <location>
        <begin position="446"/>
        <end position="459"/>
    </location>
</feature>
<feature type="compositionally biased region" description="Polar residues" evidence="5">
    <location>
        <begin position="1035"/>
        <end position="1055"/>
    </location>
</feature>
<feature type="compositionally biased region" description="Polar residues" evidence="5">
    <location>
        <begin position="1591"/>
        <end position="1608"/>
    </location>
</feature>
<comment type="similarity">
    <text evidence="2">Belongs to the THOC2 family.</text>
</comment>
<dbReference type="STRING" id="1314783.A0A165S6L8"/>
<feature type="domain" description="THO complex subunit 2 N-terminal" evidence="9">
    <location>
        <begin position="11"/>
        <end position="730"/>
    </location>
</feature>
<feature type="transmembrane region" description="Helical" evidence="6">
    <location>
        <begin position="763"/>
        <end position="784"/>
    </location>
</feature>
<feature type="region of interest" description="Disordered" evidence="5">
    <location>
        <begin position="1438"/>
        <end position="2117"/>
    </location>
</feature>
<dbReference type="GO" id="GO:0000445">
    <property type="term" value="C:THO complex part of transcription export complex"/>
    <property type="evidence" value="ECO:0007669"/>
    <property type="project" value="TreeGrafter"/>
</dbReference>
<feature type="compositionally biased region" description="Basic and acidic residues" evidence="5">
    <location>
        <begin position="1853"/>
        <end position="1923"/>
    </location>
</feature>
<keyword evidence="6" id="KW-1133">Transmembrane helix</keyword>
<feature type="compositionally biased region" description="Basic and acidic residues" evidence="5">
    <location>
        <begin position="1511"/>
        <end position="1539"/>
    </location>
</feature>
<accession>A0A165S6L8</accession>
<dbReference type="GO" id="GO:0006406">
    <property type="term" value="P:mRNA export from nucleus"/>
    <property type="evidence" value="ECO:0007669"/>
    <property type="project" value="InterPro"/>
</dbReference>
<dbReference type="GO" id="GO:0003729">
    <property type="term" value="F:mRNA binding"/>
    <property type="evidence" value="ECO:0007669"/>
    <property type="project" value="TreeGrafter"/>
</dbReference>
<dbReference type="PANTHER" id="PTHR21597">
    <property type="entry name" value="THO2 PROTEIN"/>
    <property type="match status" value="1"/>
</dbReference>
<evidence type="ECO:0000256" key="2">
    <source>
        <dbReference type="ARBA" id="ARBA00007857"/>
    </source>
</evidence>
<dbReference type="InterPro" id="IPR021726">
    <property type="entry name" value="THO_THOC2_N"/>
</dbReference>
<dbReference type="Pfam" id="PF16134">
    <property type="entry name" value="THOC2_N"/>
    <property type="match status" value="1"/>
</dbReference>
<evidence type="ECO:0000313" key="11">
    <source>
        <dbReference type="Proteomes" id="UP000076727"/>
    </source>
</evidence>
<feature type="compositionally biased region" description="Low complexity" evidence="5">
    <location>
        <begin position="1668"/>
        <end position="1679"/>
    </location>
</feature>
<keyword evidence="4" id="KW-0539">Nucleus</keyword>
<sequence length="2117" mass="236242">MDVVDKVRRCLSKWDNGGSEQCVNIVAGPHSNPADPDSNDTLTTVYHALLVCVLRSWPAQPALTSDSFVKFVQSMFERLPSSSSPASGSSNAVPFSELLVDVVWSVDAELEDIISDAKSALAEEQKGADSSKLFDRDAVAKGLRTKQSAEEDKETLAVIVRRLLSLGVLDADVCRERLDLNLVANVGLVPDKPAFEKKEIRTRTGLFYKQNKFNLLREQSEGYSKLVTELTSCLGPPHSPATGYPTEARAAIEARARPAWERIVGLIGYFDLDPNRALDVILDVFSTNLATHHIFFTAFLSFSPWSLRPQHLRKRKEDEMAVEPDPQRYRGKNLDEILALAESTTGEVSPPPAANKGTNSRVLAQVLGFKFAHYQLPEVNEAVPRNLYLMTAILIREDFLSLEDLLLHITPTDDMEAVRKQYLTKVEERISNAKISQLAMAAPLESSGATSKAKAATTPEPKKEAKEPPNQKLGLLNALLAVGALRPAIALLSKWPWIVDAFPEIADLIIRVLQHSINPLYESHGNAKKTTNFTTPRARYGSTGVIPPIERRPHLTLWAPTPPSTSHIDFVFFFPDWTQRVPVCSSLDDLIDVIEPLMRFIGLHVSRDPSYLTKFLRLGRVHMATTVTIDPETKKPVGTPDPEHPIRLFWFKVMRLYLLPAFPLIRGNAVCAVDVWYILRQYETTLRWQLYGEWKASTYKSHPELRVRQVQADRESKGILRRLSHNTIDTLSGTVAKLAHSNPCIFFTNAVNQIMAYDNLAGVVIQALNFVTIMGFDVLVFVILDAMANPDKDRVKDDGVNTSDWLQSIASFTGMLFRRYSADLTPLLKYIVHQLHNGQATEIIVLRELIWKMAGIEPLPSLSDVQVTAMAGGPTLRIEAVASATRGARLDPGDAILKGPQRLGKTLLESNLALPLLIQVAQQRQSCAFQAPNAYLKSLASLFDTTHGVLLQYLDLLTTPSVMSPQDYAEKIVPPLAELNEKYGISAPICMQIIRPMLNISIRTAALAMQEKERLASEEAEKRLKAALTAKREPNTASRVASPSIGESSATSDTSQEVRSHAVEPSASESNGVAISENGGAMTARPENPWLPELYALFDDAKKIAPPIAAQYIGPGFYLTFWQLSTYELAPPAARYDEECSTLRTLSRQEDSKYNAADRSSDRTKRQTAPLHREKRNRYNQYIGLLSQELKEQTAVRGFTIKRLAREKQHWFSHCVGVSAMPLAQALVDYCFLPRCLLSPMDADFCAQFIKTVHNLCTPGFPTVSCWDRVLSDQMKSIIFSCSEYEARNYARFLHAILVDALKWWQDETLFQQENHTKIGGKSTVLPGSTRRKYTAVTIPEYELVPWAEWKRLLRKWHWKLQICLCHCIETGEFMNVYNAIIILKEILPVYPIGVVHRESGEKICAQMQKFLDKETRGDLKILGRAYMASFMKRESIWKLPDPPKPPPTDVDKGRVNTSPADKSAKAAASVPGAPSAPRAQLATTNGSTSTQSDQALSTTKAAMDSIPRPEVVKRIRPDTKTAEDRATASPKAVERTDSMEVDAPDSRSNGPQRSASQTEAMKVSNQSPAPNNVATAPLNKDLLRVAQEGRPTTPSQAPNGRLSATPQSPRPPVPAEQRRGDSGHAMPPPSIPSQTVSAQELRDTARGSRAPGERLEERPISSVDARGAASLPLTPSSAPRRRSPSPPSRPGTRNPSAESRASGGRRSDRNEDRRPERESRVDGRDYGRREGQGHTRERSSRSTRDSEREKDGERDRERGRDRHGERERVRDRDRENRDRDRDREREKESRRERERERDRERDRDRDRDRHRDRHRTDEKDRDSRKEREAARDAATANAVPPIDGHGLPPRPEAPRHRDGEESLGKRRRPTDDEPERSSKRASRKDSHHEDRSRRSSDKEGRDRARDSERRRKERDQAEDDGKNLSVDTKLGDKRIPEGPSSASARSLPPTTPSAPRAMASVDASRAGRPEAGSGRDRDWKRDQALHQSTSGASLGSSGPQEIPPPSGGSLRSRISDKEAPRSLPQAPSSFRSESANDRNAELSGRDDDRDSSRKRTISEREKDGGDATGTAAEQAQPMKRPRIRRDRYPAAPSHGLAKKLLPIDPQADKTRMARNS</sequence>
<dbReference type="InterPro" id="IPR040007">
    <property type="entry name" value="Tho2"/>
</dbReference>
<feature type="compositionally biased region" description="Polar residues" evidence="5">
    <location>
        <begin position="1986"/>
        <end position="2000"/>
    </location>
</feature>
<dbReference type="GO" id="GO:0006397">
    <property type="term" value="P:mRNA processing"/>
    <property type="evidence" value="ECO:0007669"/>
    <property type="project" value="InterPro"/>
</dbReference>
<evidence type="ECO:0000313" key="10">
    <source>
        <dbReference type="EMBL" id="KZT71598.1"/>
    </source>
</evidence>
<evidence type="ECO:0000256" key="4">
    <source>
        <dbReference type="ARBA" id="ARBA00023242"/>
    </source>
</evidence>
<dbReference type="InterPro" id="IPR032302">
    <property type="entry name" value="THOC2_N"/>
</dbReference>
<feature type="domain" description="THO complex subunitTHOC2 C-terminal" evidence="7">
    <location>
        <begin position="1111"/>
        <end position="1429"/>
    </location>
</feature>
<evidence type="ECO:0000256" key="6">
    <source>
        <dbReference type="SAM" id="Phobius"/>
    </source>
</evidence>
<evidence type="ECO:0000256" key="5">
    <source>
        <dbReference type="SAM" id="MobiDB-lite"/>
    </source>
</evidence>
<evidence type="ECO:0000259" key="7">
    <source>
        <dbReference type="Pfam" id="PF11262"/>
    </source>
</evidence>
<feature type="compositionally biased region" description="Low complexity" evidence="5">
    <location>
        <begin position="1691"/>
        <end position="1705"/>
    </location>
</feature>
<feature type="region of interest" description="Disordered" evidence="5">
    <location>
        <begin position="1027"/>
        <end position="1086"/>
    </location>
</feature>
<feature type="transmembrane region" description="Helical" evidence="6">
    <location>
        <begin position="656"/>
        <end position="679"/>
    </location>
</feature>
<reference evidence="10 11" key="1">
    <citation type="journal article" date="2016" name="Mol. Biol. Evol.">
        <title>Comparative Genomics of Early-Diverging Mushroom-Forming Fungi Provides Insights into the Origins of Lignocellulose Decay Capabilities.</title>
        <authorList>
            <person name="Nagy L.G."/>
            <person name="Riley R."/>
            <person name="Tritt A."/>
            <person name="Adam C."/>
            <person name="Daum C."/>
            <person name="Floudas D."/>
            <person name="Sun H."/>
            <person name="Yadav J.S."/>
            <person name="Pangilinan J."/>
            <person name="Larsson K.H."/>
            <person name="Matsuura K."/>
            <person name="Barry K."/>
            <person name="Labutti K."/>
            <person name="Kuo R."/>
            <person name="Ohm R.A."/>
            <person name="Bhattacharya S.S."/>
            <person name="Shirouzu T."/>
            <person name="Yoshinaga Y."/>
            <person name="Martin F.M."/>
            <person name="Grigoriev I.V."/>
            <person name="Hibbett D.S."/>
        </authorList>
    </citation>
    <scope>NUCLEOTIDE SEQUENCE [LARGE SCALE GENOMIC DNA]</scope>
    <source>
        <strain evidence="10 11">L-15889</strain>
    </source>
</reference>
<keyword evidence="6" id="KW-0812">Transmembrane</keyword>
<dbReference type="PANTHER" id="PTHR21597:SF0">
    <property type="entry name" value="THO COMPLEX SUBUNIT 2"/>
    <property type="match status" value="1"/>
</dbReference>
<proteinExistence type="inferred from homology"/>
<protein>
    <recommendedName>
        <fullName evidence="3">THO complex subunit 2</fullName>
    </recommendedName>
</protein>
<feature type="compositionally biased region" description="Basic and acidic residues" evidence="5">
    <location>
        <begin position="1641"/>
        <end position="1660"/>
    </location>
</feature>
<gene>
    <name evidence="10" type="ORF">DAEQUDRAFT_763816</name>
</gene>
<name>A0A165S6L8_9APHY</name>
<dbReference type="Proteomes" id="UP000076727">
    <property type="component" value="Unassembled WGS sequence"/>
</dbReference>
<organism evidence="10 11">
    <name type="scientific">Daedalea quercina L-15889</name>
    <dbReference type="NCBI Taxonomy" id="1314783"/>
    <lineage>
        <taxon>Eukaryota</taxon>
        <taxon>Fungi</taxon>
        <taxon>Dikarya</taxon>
        <taxon>Basidiomycota</taxon>
        <taxon>Agaricomycotina</taxon>
        <taxon>Agaricomycetes</taxon>
        <taxon>Polyporales</taxon>
        <taxon>Fomitopsis</taxon>
    </lineage>
</organism>
<dbReference type="Pfam" id="PF11262">
    <property type="entry name" value="Tho2"/>
    <property type="match status" value="1"/>
</dbReference>
<evidence type="ECO:0000259" key="9">
    <source>
        <dbReference type="Pfam" id="PF16134"/>
    </source>
</evidence>
<evidence type="ECO:0000259" key="8">
    <source>
        <dbReference type="Pfam" id="PF11732"/>
    </source>
</evidence>
<dbReference type="EMBL" id="KV429045">
    <property type="protein sequence ID" value="KZT71598.1"/>
    <property type="molecule type" value="Genomic_DNA"/>
</dbReference>
<feature type="region of interest" description="Disordered" evidence="5">
    <location>
        <begin position="1147"/>
        <end position="1171"/>
    </location>
</feature>
<feature type="compositionally biased region" description="Basic and acidic residues" evidence="5">
    <location>
        <begin position="1966"/>
        <end position="1985"/>
    </location>
</feature>
<evidence type="ECO:0000256" key="3">
    <source>
        <dbReference type="ARBA" id="ARBA00019596"/>
    </source>
</evidence>
<keyword evidence="6" id="KW-0472">Membrane</keyword>
<feature type="compositionally biased region" description="Basic and acidic residues" evidence="5">
    <location>
        <begin position="2035"/>
        <end position="2066"/>
    </location>
</feature>
<evidence type="ECO:0000256" key="1">
    <source>
        <dbReference type="ARBA" id="ARBA00004123"/>
    </source>
</evidence>